<dbReference type="Gene3D" id="3.90.550.10">
    <property type="entry name" value="Spore Coat Polysaccharide Biosynthesis Protein SpsA, Chain A"/>
    <property type="match status" value="1"/>
</dbReference>
<sequence>MTRKSVVPYSNFKFYPEHGWWNFPFDQHVIKTESWIDLPSPPKPHGIQISVVIINWNSPLNVVETSIASVLNQDFPPENFEVILVDDASDVSPKQACLNSVRDYPNHNFRAYFLDRTRCYQESHGTNVGFKRALGWIVVILQSHSVMDDEPERNLDDSHPRQPLLEGTWRHHNARDRLGLCPRLLAMGREGEYSPQTSFPHPQGLSLRKEYVEAIQGIAEHKYSNAPLLHFRVSLTQRFGIVFTEDLNMQVIHRDYMLPKNILGDQEILRPRPQDHVFPDWPTHWGELTEQEEGKTIMSETMKMRFNK</sequence>
<dbReference type="GO" id="GO:0016740">
    <property type="term" value="F:transferase activity"/>
    <property type="evidence" value="ECO:0007669"/>
    <property type="project" value="UniProtKB-KW"/>
</dbReference>
<dbReference type="InterPro" id="IPR029044">
    <property type="entry name" value="Nucleotide-diphossugar_trans"/>
</dbReference>
<dbReference type="Pfam" id="PF00535">
    <property type="entry name" value="Glycos_transf_2"/>
    <property type="match status" value="1"/>
</dbReference>
<protein>
    <submittedName>
        <fullName evidence="2">Putative glycosyltransferase</fullName>
    </submittedName>
</protein>
<proteinExistence type="predicted"/>
<dbReference type="InterPro" id="IPR001173">
    <property type="entry name" value="Glyco_trans_2-like"/>
</dbReference>
<dbReference type="SUPFAM" id="SSF53448">
    <property type="entry name" value="Nucleotide-diphospho-sugar transferases"/>
    <property type="match status" value="1"/>
</dbReference>
<organism evidence="2">
    <name type="scientific">viral metagenome</name>
    <dbReference type="NCBI Taxonomy" id="1070528"/>
    <lineage>
        <taxon>unclassified sequences</taxon>
        <taxon>metagenomes</taxon>
        <taxon>organismal metagenomes</taxon>
    </lineage>
</organism>
<keyword evidence="2" id="KW-0808">Transferase</keyword>
<evidence type="ECO:0000259" key="1">
    <source>
        <dbReference type="Pfam" id="PF00535"/>
    </source>
</evidence>
<feature type="domain" description="Glycosyltransferase 2-like" evidence="1">
    <location>
        <begin position="50"/>
        <end position="150"/>
    </location>
</feature>
<name>A0A6M3KTS3_9ZZZZ</name>
<dbReference type="AlphaFoldDB" id="A0A6M3KTS3"/>
<reference evidence="2" key="1">
    <citation type="submission" date="2020-03" db="EMBL/GenBank/DDBJ databases">
        <title>The deep terrestrial virosphere.</title>
        <authorList>
            <person name="Holmfeldt K."/>
            <person name="Nilsson E."/>
            <person name="Simone D."/>
            <person name="Lopez-Fernandez M."/>
            <person name="Wu X."/>
            <person name="de Brujin I."/>
            <person name="Lundin D."/>
            <person name="Andersson A."/>
            <person name="Bertilsson S."/>
            <person name="Dopson M."/>
        </authorList>
    </citation>
    <scope>NUCLEOTIDE SEQUENCE</scope>
    <source>
        <strain evidence="2">MM415B02249</strain>
    </source>
</reference>
<gene>
    <name evidence="2" type="ORF">MM415B02249_0009</name>
</gene>
<evidence type="ECO:0000313" key="2">
    <source>
        <dbReference type="EMBL" id="QJA85212.1"/>
    </source>
</evidence>
<accession>A0A6M3KTS3</accession>
<dbReference type="EMBL" id="MT142561">
    <property type="protein sequence ID" value="QJA85212.1"/>
    <property type="molecule type" value="Genomic_DNA"/>
</dbReference>